<dbReference type="PANTHER" id="PTHR30619">
    <property type="entry name" value="DNA INTERNALIZATION/COMPETENCE PROTEIN COMEC/REC2"/>
    <property type="match status" value="1"/>
</dbReference>
<sequence>MNWRMLPMPRLLLPLVVGIGVGDGYSISWAYKEKFYWMIGGALLLLGTALLIRPNFQHRAWFGTCIFLILIGLGLLRMQQSHFWENPTHFSLQQTNDSLGVWGKILETRPSPNSYRVLLQVKATQVSDSVWQSAEGKLLAYLKVAEGQTLPQLGQCLYLSGAIERVKPPLNPDAFDFRAYLQRQGIYHQVFAPEGAWRLDSVHFQIPLTLRLQRFCIKTLRKYLPAGDTYAVGAALIVGERSQLSQEIKQAFSNSGAVHVLSVSGLHVGVLAIVLRWIFSWVQLGKGVQKLSLGLELGSIWLFTLLTGAAPATLRAAVMFSLIIGARAVLRQYNIWNILAASAFALLCWQPNLLWDIGFQLSFLAIAGIVAFQPWIYALWSAPNVVLDYVWKLTSVGIAAQLSTGPLSIFYFHQFPVFFWLSGLVAVPLSGVILVLGLLLFVLEAMHIPAMWIGKLLAFSIQLLNRLIEAIHQLPYAVASGFWWEAWATLVMYGVLSLLCIALYRRKLGWLNAALALLLVWTMAHWPGIFQAQEQNQLICYHVPKTSVLDLVHGNTVLTFSSADSIPEFMAAQNHRYHLLLKASRRLEWGSRLRWGHQVFAQENLLIWGKYRIGIWDGNVDMRVPDKCDYLLLRNNPWVRAEDLPSNLKLIILDGSNRFGTRRWMKKLAQEKGIPIHDTGEQGAWVLQGR</sequence>
<dbReference type="Proteomes" id="UP000008461">
    <property type="component" value="Chromosome"/>
</dbReference>
<keyword evidence="5 6" id="KW-0472">Membrane</keyword>
<dbReference type="EMBL" id="CP002691">
    <property type="protein sequence ID" value="AEE52312.1"/>
    <property type="molecule type" value="Genomic_DNA"/>
</dbReference>
<feature type="domain" description="ComEC/Rec2-related protein" evidence="7">
    <location>
        <begin position="236"/>
        <end position="505"/>
    </location>
</feature>
<evidence type="ECO:0000313" key="9">
    <source>
        <dbReference type="EMBL" id="AEE52312.1"/>
    </source>
</evidence>
<feature type="transmembrane region" description="Helical" evidence="6">
    <location>
        <begin position="483"/>
        <end position="504"/>
    </location>
</feature>
<accession>F4KS67</accession>
<evidence type="ECO:0000259" key="8">
    <source>
        <dbReference type="Pfam" id="PF13567"/>
    </source>
</evidence>
<dbReference type="InterPro" id="IPR052159">
    <property type="entry name" value="Competence_DNA_uptake"/>
</dbReference>
<feature type="transmembrane region" description="Helical" evidence="6">
    <location>
        <begin position="335"/>
        <end position="355"/>
    </location>
</feature>
<feature type="transmembrane region" description="Helical" evidence="6">
    <location>
        <begin position="260"/>
        <end position="279"/>
    </location>
</feature>
<comment type="subcellular location">
    <subcellularLocation>
        <location evidence="1">Cell membrane</location>
        <topology evidence="1">Multi-pass membrane protein</topology>
    </subcellularLocation>
</comment>
<evidence type="ECO:0000256" key="5">
    <source>
        <dbReference type="ARBA" id="ARBA00023136"/>
    </source>
</evidence>
<dbReference type="KEGG" id="hhy:Halhy_4471"/>
<name>F4KS67_HALH1</name>
<dbReference type="AlphaFoldDB" id="F4KS67"/>
<dbReference type="STRING" id="760192.Halhy_4471"/>
<dbReference type="Pfam" id="PF13567">
    <property type="entry name" value="DUF4131"/>
    <property type="match status" value="1"/>
</dbReference>
<keyword evidence="10" id="KW-1185">Reference proteome</keyword>
<feature type="transmembrane region" description="Helical" evidence="6">
    <location>
        <begin position="59"/>
        <end position="78"/>
    </location>
</feature>
<evidence type="ECO:0000256" key="4">
    <source>
        <dbReference type="ARBA" id="ARBA00022989"/>
    </source>
</evidence>
<proteinExistence type="predicted"/>
<gene>
    <name evidence="9" type="ordered locus">Halhy_4471</name>
</gene>
<feature type="domain" description="DUF4131" evidence="8">
    <location>
        <begin position="36"/>
        <end position="195"/>
    </location>
</feature>
<organism evidence="9 10">
    <name type="scientific">Haliscomenobacter hydrossis (strain ATCC 27775 / DSM 1100 / LMG 10767 / O)</name>
    <dbReference type="NCBI Taxonomy" id="760192"/>
    <lineage>
        <taxon>Bacteria</taxon>
        <taxon>Pseudomonadati</taxon>
        <taxon>Bacteroidota</taxon>
        <taxon>Saprospiria</taxon>
        <taxon>Saprospirales</taxon>
        <taxon>Haliscomenobacteraceae</taxon>
        <taxon>Haliscomenobacter</taxon>
    </lineage>
</organism>
<dbReference type="HOGENOM" id="CLU_010363_5_0_10"/>
<evidence type="ECO:0000256" key="1">
    <source>
        <dbReference type="ARBA" id="ARBA00004651"/>
    </source>
</evidence>
<protein>
    <submittedName>
        <fullName evidence="9">ComEC/Rec2-related protein</fullName>
    </submittedName>
</protein>
<feature type="transmembrane region" description="Helical" evidence="6">
    <location>
        <begin position="389"/>
        <end position="412"/>
    </location>
</feature>
<reference evidence="9 10" key="1">
    <citation type="journal article" date="2011" name="Stand. Genomic Sci.">
        <title>Complete genome sequence of Haliscomenobacter hydrossis type strain (O).</title>
        <authorList>
            <consortium name="US DOE Joint Genome Institute (JGI-PGF)"/>
            <person name="Daligault H."/>
            <person name="Lapidus A."/>
            <person name="Zeytun A."/>
            <person name="Nolan M."/>
            <person name="Lucas S."/>
            <person name="Del Rio T.G."/>
            <person name="Tice H."/>
            <person name="Cheng J.F."/>
            <person name="Tapia R."/>
            <person name="Han C."/>
            <person name="Goodwin L."/>
            <person name="Pitluck S."/>
            <person name="Liolios K."/>
            <person name="Pagani I."/>
            <person name="Ivanova N."/>
            <person name="Huntemann M."/>
            <person name="Mavromatis K."/>
            <person name="Mikhailova N."/>
            <person name="Pati A."/>
            <person name="Chen A."/>
            <person name="Palaniappan K."/>
            <person name="Land M."/>
            <person name="Hauser L."/>
            <person name="Brambilla E.M."/>
            <person name="Rohde M."/>
            <person name="Verbarg S."/>
            <person name="Goker M."/>
            <person name="Bristow J."/>
            <person name="Eisen J.A."/>
            <person name="Markowitz V."/>
            <person name="Hugenholtz P."/>
            <person name="Kyrpides N.C."/>
            <person name="Klenk H.P."/>
            <person name="Woyke T."/>
        </authorList>
    </citation>
    <scope>NUCLEOTIDE SEQUENCE [LARGE SCALE GENOMIC DNA]</scope>
    <source>
        <strain evidence="10">ATCC 27775 / DSM 1100 / LMG 10767 / O</strain>
    </source>
</reference>
<dbReference type="eggNOG" id="COG0658">
    <property type="taxonomic scope" value="Bacteria"/>
</dbReference>
<evidence type="ECO:0000259" key="7">
    <source>
        <dbReference type="Pfam" id="PF03772"/>
    </source>
</evidence>
<evidence type="ECO:0000256" key="2">
    <source>
        <dbReference type="ARBA" id="ARBA00022475"/>
    </source>
</evidence>
<dbReference type="PANTHER" id="PTHR30619:SF1">
    <property type="entry name" value="RECOMBINATION PROTEIN 2"/>
    <property type="match status" value="1"/>
</dbReference>
<dbReference type="NCBIfam" id="TIGR00360">
    <property type="entry name" value="ComEC_N-term"/>
    <property type="match status" value="1"/>
</dbReference>
<dbReference type="OrthoDB" id="9761531at2"/>
<keyword evidence="2" id="KW-1003">Cell membrane</keyword>
<evidence type="ECO:0000256" key="3">
    <source>
        <dbReference type="ARBA" id="ARBA00022692"/>
    </source>
</evidence>
<feature type="transmembrane region" description="Helical" evidence="6">
    <location>
        <begin position="511"/>
        <end position="530"/>
    </location>
</feature>
<reference key="2">
    <citation type="submission" date="2011-04" db="EMBL/GenBank/DDBJ databases">
        <title>Complete sequence of chromosome of Haliscomenobacter hydrossis DSM 1100.</title>
        <authorList>
            <consortium name="US DOE Joint Genome Institute (JGI-PGF)"/>
            <person name="Lucas S."/>
            <person name="Han J."/>
            <person name="Lapidus A."/>
            <person name="Bruce D."/>
            <person name="Goodwin L."/>
            <person name="Pitluck S."/>
            <person name="Peters L."/>
            <person name="Kyrpides N."/>
            <person name="Mavromatis K."/>
            <person name="Ivanova N."/>
            <person name="Ovchinnikova G."/>
            <person name="Pagani I."/>
            <person name="Daligault H."/>
            <person name="Detter J.C."/>
            <person name="Han C."/>
            <person name="Land M."/>
            <person name="Hauser L."/>
            <person name="Markowitz V."/>
            <person name="Cheng J.-F."/>
            <person name="Hugenholtz P."/>
            <person name="Woyke T."/>
            <person name="Wu D."/>
            <person name="Verbarg S."/>
            <person name="Frueling A."/>
            <person name="Brambilla E."/>
            <person name="Klenk H.-P."/>
            <person name="Eisen J.A."/>
        </authorList>
    </citation>
    <scope>NUCLEOTIDE SEQUENCE</scope>
    <source>
        <strain>DSM 1100</strain>
    </source>
</reference>
<feature type="transmembrane region" description="Helical" evidence="6">
    <location>
        <begin position="34"/>
        <end position="52"/>
    </location>
</feature>
<dbReference type="InterPro" id="IPR004477">
    <property type="entry name" value="ComEC_N"/>
</dbReference>
<feature type="transmembrane region" description="Helical" evidence="6">
    <location>
        <begin position="361"/>
        <end position="380"/>
    </location>
</feature>
<feature type="transmembrane region" description="Helical" evidence="6">
    <location>
        <begin position="299"/>
        <end position="323"/>
    </location>
</feature>
<keyword evidence="3 6" id="KW-0812">Transmembrane</keyword>
<evidence type="ECO:0000313" key="10">
    <source>
        <dbReference type="Proteomes" id="UP000008461"/>
    </source>
</evidence>
<dbReference type="RefSeq" id="WP_013766850.1">
    <property type="nucleotide sequence ID" value="NC_015510.1"/>
</dbReference>
<dbReference type="InterPro" id="IPR025405">
    <property type="entry name" value="DUF4131"/>
</dbReference>
<feature type="transmembrane region" description="Helical" evidence="6">
    <location>
        <begin position="450"/>
        <end position="468"/>
    </location>
</feature>
<keyword evidence="4 6" id="KW-1133">Transmembrane helix</keyword>
<evidence type="ECO:0000256" key="6">
    <source>
        <dbReference type="SAM" id="Phobius"/>
    </source>
</evidence>
<dbReference type="Pfam" id="PF03772">
    <property type="entry name" value="Competence"/>
    <property type="match status" value="1"/>
</dbReference>
<feature type="transmembrane region" description="Helical" evidence="6">
    <location>
        <begin position="418"/>
        <end position="443"/>
    </location>
</feature>
<dbReference type="GO" id="GO:0005886">
    <property type="term" value="C:plasma membrane"/>
    <property type="evidence" value="ECO:0007669"/>
    <property type="project" value="UniProtKB-SubCell"/>
</dbReference>